<keyword evidence="3" id="KW-0285">Flavoprotein</keyword>
<dbReference type="Proteomes" id="UP000757604">
    <property type="component" value="Unassembled WGS sequence"/>
</dbReference>
<dbReference type="Pfam" id="PF05199">
    <property type="entry name" value="GMC_oxred_C"/>
    <property type="match status" value="1"/>
</dbReference>
<evidence type="ECO:0000313" key="8">
    <source>
        <dbReference type="EMBL" id="MBW9062950.1"/>
    </source>
</evidence>
<name>A0ABS7H754_9HYPH</name>
<dbReference type="RefSeq" id="WP_220370955.1">
    <property type="nucleotide sequence ID" value="NZ_JAEUAO010000001.1"/>
</dbReference>
<organism evidence="8 9">
    <name type="scientific">Rhizobium herbae</name>
    <dbReference type="NCBI Taxonomy" id="508661"/>
    <lineage>
        <taxon>Bacteria</taxon>
        <taxon>Pseudomonadati</taxon>
        <taxon>Pseudomonadota</taxon>
        <taxon>Alphaproteobacteria</taxon>
        <taxon>Hyphomicrobiales</taxon>
        <taxon>Rhizobiaceae</taxon>
        <taxon>Rhizobium/Agrobacterium group</taxon>
        <taxon>Rhizobium</taxon>
    </lineage>
</organism>
<evidence type="ECO:0000259" key="6">
    <source>
        <dbReference type="Pfam" id="PF00732"/>
    </source>
</evidence>
<dbReference type="Pfam" id="PF00732">
    <property type="entry name" value="GMC_oxred_N"/>
    <property type="match status" value="1"/>
</dbReference>
<dbReference type="SUPFAM" id="SSF51905">
    <property type="entry name" value="FAD/NAD(P)-binding domain"/>
    <property type="match status" value="1"/>
</dbReference>
<dbReference type="InterPro" id="IPR036188">
    <property type="entry name" value="FAD/NAD-bd_sf"/>
</dbReference>
<comment type="similarity">
    <text evidence="2">Belongs to the GMC oxidoreductase family.</text>
</comment>
<accession>A0ABS7H754</accession>
<protein>
    <submittedName>
        <fullName evidence="8">GMC family oxidoreductase</fullName>
    </submittedName>
</protein>
<evidence type="ECO:0000256" key="2">
    <source>
        <dbReference type="ARBA" id="ARBA00010790"/>
    </source>
</evidence>
<evidence type="ECO:0000256" key="3">
    <source>
        <dbReference type="ARBA" id="ARBA00022630"/>
    </source>
</evidence>
<evidence type="ECO:0000256" key="4">
    <source>
        <dbReference type="ARBA" id="ARBA00022827"/>
    </source>
</evidence>
<sequence>MVKQPDIVIIGSGIGGATIASALAGSGADILIVEAGSHIEDRPENRDPRAIFQRGHFRPKELWYETDGTSFNPGNYYNVGGNSKFFGAVLVRYRREDFAEMQHLEGVSPAWPFPYEELEPWYSRAEKLYQVRGTLGEDPTEPPHSQGYAFAPVPDEPPIAAVREKLKRNGLHPYSLPLGVDIDKWLAKAKTPWDAHPNSFDGKMDAETAALAVALQHRNVRLQTGSRVTRLETAPDGKRIETVRYIKDGVEHTVSPKLVILSAGAVQSAALLLRSANAAHPKGLANSSDQVGRNFMNHNSSAVIAVSPFFRNRSIYQKTFGFNDFYLSDGEGGPPLGNVQLLGRISGPILKANMPSVPEWLLGQISAHAIDFYAMSEDIPHSESRIMVDGERIVLQWVRTNWPAHLMLVKKLKQALKAAGFPIVLSRPFDKRTPSHQCGTVRIGNDPASAPLDVYCRAFDHRNLFVVDASFLPTSAAVNPALTVAAQALRVADHIVAKDLAA</sequence>
<feature type="domain" description="Glucose-methanol-choline oxidoreductase N-terminal" evidence="6">
    <location>
        <begin position="201"/>
        <end position="298"/>
    </location>
</feature>
<gene>
    <name evidence="8" type="ORF">JNB71_06435</name>
</gene>
<dbReference type="InterPro" id="IPR000172">
    <property type="entry name" value="GMC_OxRdtase_N"/>
</dbReference>
<evidence type="ECO:0000256" key="1">
    <source>
        <dbReference type="ARBA" id="ARBA00001974"/>
    </source>
</evidence>
<dbReference type="Gene3D" id="3.50.50.60">
    <property type="entry name" value="FAD/NAD(P)-binding domain"/>
    <property type="match status" value="2"/>
</dbReference>
<evidence type="ECO:0000313" key="9">
    <source>
        <dbReference type="Proteomes" id="UP000757604"/>
    </source>
</evidence>
<evidence type="ECO:0000259" key="7">
    <source>
        <dbReference type="Pfam" id="PF05199"/>
    </source>
</evidence>
<dbReference type="Pfam" id="PF13450">
    <property type="entry name" value="NAD_binding_8"/>
    <property type="match status" value="1"/>
</dbReference>
<feature type="domain" description="Glucose-methanol-choline oxidoreductase C-terminal" evidence="7">
    <location>
        <begin position="433"/>
        <end position="488"/>
    </location>
</feature>
<comment type="caution">
    <text evidence="8">The sequence shown here is derived from an EMBL/GenBank/DDBJ whole genome shotgun (WGS) entry which is preliminary data.</text>
</comment>
<dbReference type="InterPro" id="IPR007867">
    <property type="entry name" value="GMC_OxRtase_C"/>
</dbReference>
<proteinExistence type="inferred from homology"/>
<dbReference type="PANTHER" id="PTHR42784">
    <property type="entry name" value="PYRANOSE 2-OXIDASE"/>
    <property type="match status" value="1"/>
</dbReference>
<keyword evidence="5" id="KW-0560">Oxidoreductase</keyword>
<reference evidence="8 9" key="1">
    <citation type="journal article" date="2021" name="MBio">
        <title>Poor Competitiveness of Bradyrhizobium in Pigeon Pea Root Colonization in Indian Soils.</title>
        <authorList>
            <person name="Chalasani D."/>
            <person name="Basu A."/>
            <person name="Pullabhotla S.V.S.R.N."/>
            <person name="Jorrin B."/>
            <person name="Neal A.L."/>
            <person name="Poole P.S."/>
            <person name="Podile A.R."/>
            <person name="Tkacz A."/>
        </authorList>
    </citation>
    <scope>NUCLEOTIDE SEQUENCE [LARGE SCALE GENOMIC DNA]</scope>
    <source>
        <strain evidence="8 9">HU44</strain>
    </source>
</reference>
<keyword evidence="4" id="KW-0274">FAD</keyword>
<dbReference type="InterPro" id="IPR051473">
    <property type="entry name" value="P2Ox-like"/>
</dbReference>
<comment type="cofactor">
    <cofactor evidence="1">
        <name>FAD</name>
        <dbReference type="ChEBI" id="CHEBI:57692"/>
    </cofactor>
</comment>
<dbReference type="EMBL" id="JAEUAO010000001">
    <property type="protein sequence ID" value="MBW9062950.1"/>
    <property type="molecule type" value="Genomic_DNA"/>
</dbReference>
<evidence type="ECO:0000256" key="5">
    <source>
        <dbReference type="ARBA" id="ARBA00023002"/>
    </source>
</evidence>
<dbReference type="PANTHER" id="PTHR42784:SF1">
    <property type="entry name" value="PYRANOSE 2-OXIDASE"/>
    <property type="match status" value="1"/>
</dbReference>
<keyword evidence="9" id="KW-1185">Reference proteome</keyword>